<evidence type="ECO:0000256" key="1">
    <source>
        <dbReference type="SAM" id="Phobius"/>
    </source>
</evidence>
<dbReference type="SUPFAM" id="SSF48695">
    <property type="entry name" value="Multiheme cytochromes"/>
    <property type="match status" value="1"/>
</dbReference>
<dbReference type="EMBL" id="JACHIK010000004">
    <property type="protein sequence ID" value="MBB5042330.1"/>
    <property type="molecule type" value="Genomic_DNA"/>
</dbReference>
<protein>
    <submittedName>
        <fullName evidence="2">Ferredoxin</fullName>
    </submittedName>
</protein>
<comment type="caution">
    <text evidence="2">The sequence shown here is derived from an EMBL/GenBank/DDBJ whole genome shotgun (WGS) entry which is preliminary data.</text>
</comment>
<accession>A0A7W7YUC0</accession>
<name>A0A7W7YUC0_9HYPH</name>
<dbReference type="RefSeq" id="WP_184143058.1">
    <property type="nucleotide sequence ID" value="NZ_JACHIK010000004.1"/>
</dbReference>
<dbReference type="PANTHER" id="PTHR39425">
    <property type="entry name" value="LIPOPROTEIN CYTOCHROME C"/>
    <property type="match status" value="1"/>
</dbReference>
<keyword evidence="3" id="KW-1185">Reference proteome</keyword>
<dbReference type="InterPro" id="IPR036280">
    <property type="entry name" value="Multihaem_cyt_sf"/>
</dbReference>
<keyword evidence="1" id="KW-1133">Transmembrane helix</keyword>
<keyword evidence="1" id="KW-0812">Transmembrane</keyword>
<evidence type="ECO:0000313" key="2">
    <source>
        <dbReference type="EMBL" id="MBB5042330.1"/>
    </source>
</evidence>
<dbReference type="Proteomes" id="UP000535406">
    <property type="component" value="Unassembled WGS sequence"/>
</dbReference>
<dbReference type="PANTHER" id="PTHR39425:SF1">
    <property type="entry name" value="CYTOCHROME C7-LIKE DOMAIN-CONTAINING PROTEIN"/>
    <property type="match status" value="1"/>
</dbReference>
<organism evidence="2 3">
    <name type="scientific">Shinella fusca</name>
    <dbReference type="NCBI Taxonomy" id="544480"/>
    <lineage>
        <taxon>Bacteria</taxon>
        <taxon>Pseudomonadati</taxon>
        <taxon>Pseudomonadota</taxon>
        <taxon>Alphaproteobacteria</taxon>
        <taxon>Hyphomicrobiales</taxon>
        <taxon>Rhizobiaceae</taxon>
        <taxon>Shinella</taxon>
    </lineage>
</organism>
<dbReference type="Gene3D" id="3.90.10.10">
    <property type="entry name" value="Cytochrome C3"/>
    <property type="match status" value="2"/>
</dbReference>
<keyword evidence="1" id="KW-0472">Membrane</keyword>
<feature type="transmembrane region" description="Helical" evidence="1">
    <location>
        <begin position="12"/>
        <end position="34"/>
    </location>
</feature>
<dbReference type="CDD" id="cd08168">
    <property type="entry name" value="Cytochrom_C3"/>
    <property type="match status" value="1"/>
</dbReference>
<proteinExistence type="predicted"/>
<gene>
    <name evidence="2" type="ORF">HNQ66_001726</name>
</gene>
<reference evidence="2 3" key="1">
    <citation type="submission" date="2020-08" db="EMBL/GenBank/DDBJ databases">
        <title>Genomic Encyclopedia of Type Strains, Phase IV (KMG-IV): sequencing the most valuable type-strain genomes for metagenomic binning, comparative biology and taxonomic classification.</title>
        <authorList>
            <person name="Goeker M."/>
        </authorList>
    </citation>
    <scope>NUCLEOTIDE SEQUENCE [LARGE SCALE GENOMIC DNA]</scope>
    <source>
        <strain evidence="2 3">DSM 21319</strain>
    </source>
</reference>
<sequence>MAQIFTASADTRLRAAALLGVVALVMALVVLGGYADSSYATLVGWVEHQPVPFSHQHHVGELGIDCRYCHAAAETGAHAGLPSTFTCMTCHSQVWTGAPMLAPVRASLASGKPLEWQRVARLPDYVYFDHSIHLSRGVPCVTCHGRVDRMPLMSRAQPFQMQWCLDCHRNPAPHLRPPAEITRMDWSNWDEEPGIHAVYGELMTKVYGIEPAKLTQCNICHR</sequence>
<dbReference type="AlphaFoldDB" id="A0A7W7YUC0"/>
<evidence type="ECO:0000313" key="3">
    <source>
        <dbReference type="Proteomes" id="UP000535406"/>
    </source>
</evidence>